<name>A0A857JM00_9ALTE</name>
<proteinExistence type="predicted"/>
<dbReference type="Proteomes" id="UP000464524">
    <property type="component" value="Chromosome"/>
</dbReference>
<dbReference type="NCBIfam" id="NF041907">
    <property type="entry name" value="CLCA_X"/>
    <property type="match status" value="1"/>
</dbReference>
<evidence type="ECO:0000313" key="2">
    <source>
        <dbReference type="EMBL" id="QHJ12150.1"/>
    </source>
</evidence>
<evidence type="ECO:0000313" key="3">
    <source>
        <dbReference type="Proteomes" id="UP000464524"/>
    </source>
</evidence>
<evidence type="ECO:0000259" key="1">
    <source>
        <dbReference type="Pfam" id="PF18796"/>
    </source>
</evidence>
<dbReference type="InterPro" id="IPR041047">
    <property type="entry name" value="LPD1"/>
</dbReference>
<protein>
    <recommendedName>
        <fullName evidence="1">Large polyvalent protein-associated domain-containing protein</fullName>
    </recommendedName>
</protein>
<dbReference type="Pfam" id="PF18796">
    <property type="entry name" value="LPD1"/>
    <property type="match status" value="1"/>
</dbReference>
<dbReference type="RefSeq" id="WP_160180061.1">
    <property type="nucleotide sequence ID" value="NZ_CP047656.1"/>
</dbReference>
<dbReference type="EMBL" id="CP047656">
    <property type="protein sequence ID" value="QHJ12150.1"/>
    <property type="molecule type" value="Genomic_DNA"/>
</dbReference>
<dbReference type="AlphaFoldDB" id="A0A857JM00"/>
<feature type="domain" description="Large polyvalent protein-associated" evidence="1">
    <location>
        <begin position="189"/>
        <end position="261"/>
    </location>
</feature>
<gene>
    <name evidence="2" type="ORF">FX988_02401</name>
</gene>
<sequence length="266" mass="30452">MIPKASQSRLHRPYYRNGVEHRSGADVSFQDIVKIFGFRAVNIGKWVTPEEQQIAANLFFDAFCDLMDILQVPESVISLNGTLSLAFGTGGRKHSCAHYESQTKRLALAKNAGGGSLAHEWFHAFDHYICDKLFIHCEPHHFASELWLDDYRMHPHPLNKKLSHCFEAIFLSPDKEEPNQYVLASALVDKEMKLYYFARPQEMAARAFEAIIQDQPIRNAFLVQGTKKSPEAMLGVYPKDTHRRRVHDHFLHYFVHLGQALESKSG</sequence>
<accession>A0A857JM00</accession>
<dbReference type="KEGG" id="pmes:FX988_02401"/>
<organism evidence="2 3">
    <name type="scientific">Paraglaciecola mesophila</name>
    <dbReference type="NCBI Taxonomy" id="197222"/>
    <lineage>
        <taxon>Bacteria</taxon>
        <taxon>Pseudomonadati</taxon>
        <taxon>Pseudomonadota</taxon>
        <taxon>Gammaproteobacteria</taxon>
        <taxon>Alteromonadales</taxon>
        <taxon>Alteromonadaceae</taxon>
        <taxon>Paraglaciecola</taxon>
    </lineage>
</organism>
<keyword evidence="3" id="KW-1185">Reference proteome</keyword>
<dbReference type="OrthoDB" id="343736at2"/>
<reference evidence="2 3" key="1">
    <citation type="submission" date="2019-12" db="EMBL/GenBank/DDBJ databases">
        <title>Genome sequencing and assembly of endphytes of Porphyra tenera.</title>
        <authorList>
            <person name="Park J.M."/>
            <person name="Shin R."/>
            <person name="Jo S.H."/>
        </authorList>
    </citation>
    <scope>NUCLEOTIDE SEQUENCE [LARGE SCALE GENOMIC DNA]</scope>
    <source>
        <strain evidence="2 3">GPM4</strain>
    </source>
</reference>